<dbReference type="InterPro" id="IPR029063">
    <property type="entry name" value="SAM-dependent_MTases_sf"/>
</dbReference>
<name>A0A2V2N1W1_9EURY</name>
<dbReference type="Gene3D" id="3.40.50.150">
    <property type="entry name" value="Vaccinia Virus protein VP39"/>
    <property type="match status" value="1"/>
</dbReference>
<dbReference type="CDD" id="cd02440">
    <property type="entry name" value="AdoMet_MTases"/>
    <property type="match status" value="1"/>
</dbReference>
<organism evidence="2 3">
    <name type="scientific">Methanospirillum lacunae</name>
    <dbReference type="NCBI Taxonomy" id="668570"/>
    <lineage>
        <taxon>Archaea</taxon>
        <taxon>Methanobacteriati</taxon>
        <taxon>Methanobacteriota</taxon>
        <taxon>Stenosarchaea group</taxon>
        <taxon>Methanomicrobia</taxon>
        <taxon>Methanomicrobiales</taxon>
        <taxon>Methanospirillaceae</taxon>
        <taxon>Methanospirillum</taxon>
    </lineage>
</organism>
<dbReference type="GO" id="GO:0032259">
    <property type="term" value="P:methylation"/>
    <property type="evidence" value="ECO:0007669"/>
    <property type="project" value="UniProtKB-KW"/>
</dbReference>
<dbReference type="RefSeq" id="WP_109968131.1">
    <property type="nucleotide sequence ID" value="NZ_CP176093.1"/>
</dbReference>
<comment type="caution">
    <text evidence="2">The sequence shown here is derived from an EMBL/GenBank/DDBJ whole genome shotgun (WGS) entry which is preliminary data.</text>
</comment>
<dbReference type="GO" id="GO:0008168">
    <property type="term" value="F:methyltransferase activity"/>
    <property type="evidence" value="ECO:0007669"/>
    <property type="project" value="UniProtKB-KW"/>
</dbReference>
<evidence type="ECO:0000313" key="2">
    <source>
        <dbReference type="EMBL" id="PWR72620.1"/>
    </source>
</evidence>
<sequence length="227" mass="26206">MIDNTTSHPASLYDKNITSTIPYYQEIQEEILAFIESIDIKPVSWLDTGCGTGTLVSRALCRFPDTTFTIADPSAEMLKQAEIKLSHDRVRILGQCKTEDLDTRTRFDIITAIQCHHYLDTETRKQAVEKCFSLLKQGGLYITSENIRPLSQEGERNGLLYWGKFQERAGKNCEEVKAHLARFDKEYHPITIPEHLDLYRAAGFEIVEILWYSYMQCAFYAIKPRIR</sequence>
<gene>
    <name evidence="2" type="ORF">DK846_06545</name>
</gene>
<proteinExistence type="predicted"/>
<keyword evidence="3" id="KW-1185">Reference proteome</keyword>
<dbReference type="Pfam" id="PF08242">
    <property type="entry name" value="Methyltransf_12"/>
    <property type="match status" value="1"/>
</dbReference>
<reference evidence="2 3" key="1">
    <citation type="submission" date="2018-05" db="EMBL/GenBank/DDBJ databases">
        <title>Draft genome of Methanospirillum lacunae Ki8-1.</title>
        <authorList>
            <person name="Dueholm M.S."/>
            <person name="Nielsen P.H."/>
            <person name="Bakmann L.F."/>
            <person name="Otzen D.E."/>
        </authorList>
    </citation>
    <scope>NUCLEOTIDE SEQUENCE [LARGE SCALE GENOMIC DNA]</scope>
    <source>
        <strain evidence="2 3">Ki8-1</strain>
    </source>
</reference>
<dbReference type="Proteomes" id="UP000245657">
    <property type="component" value="Unassembled WGS sequence"/>
</dbReference>
<keyword evidence="2" id="KW-0489">Methyltransferase</keyword>
<protein>
    <submittedName>
        <fullName evidence="2">Class I SAM-dependent methyltransferase</fullName>
    </submittedName>
</protein>
<dbReference type="EMBL" id="QGMY01000006">
    <property type="protein sequence ID" value="PWR72620.1"/>
    <property type="molecule type" value="Genomic_DNA"/>
</dbReference>
<dbReference type="PANTHER" id="PTHR43861">
    <property type="entry name" value="TRANS-ACONITATE 2-METHYLTRANSFERASE-RELATED"/>
    <property type="match status" value="1"/>
</dbReference>
<dbReference type="SUPFAM" id="SSF53335">
    <property type="entry name" value="S-adenosyl-L-methionine-dependent methyltransferases"/>
    <property type="match status" value="1"/>
</dbReference>
<evidence type="ECO:0000259" key="1">
    <source>
        <dbReference type="Pfam" id="PF08242"/>
    </source>
</evidence>
<dbReference type="AlphaFoldDB" id="A0A2V2N1W1"/>
<dbReference type="InterPro" id="IPR013217">
    <property type="entry name" value="Methyltransf_12"/>
</dbReference>
<evidence type="ECO:0000313" key="3">
    <source>
        <dbReference type="Proteomes" id="UP000245657"/>
    </source>
</evidence>
<keyword evidence="2" id="KW-0808">Transferase</keyword>
<feature type="domain" description="Methyltransferase type 12" evidence="1">
    <location>
        <begin position="46"/>
        <end position="140"/>
    </location>
</feature>
<dbReference type="OrthoDB" id="1018at2157"/>
<accession>A0A2V2N1W1</accession>
<dbReference type="GeneID" id="97548698"/>